<comment type="catalytic activity">
    <reaction evidence="1">
        <text>S-ubiquitinyl-[E2 ubiquitin-conjugating enzyme]-L-cysteine + [acceptor protein]-L-lysine = [E2 ubiquitin-conjugating enzyme]-L-cysteine + N(6)-ubiquitinyl-[acceptor protein]-L-lysine.</text>
        <dbReference type="EC" id="2.3.2.27"/>
    </reaction>
</comment>
<keyword evidence="11" id="KW-0472">Membrane</keyword>
<feature type="domain" description="RING-type" evidence="12">
    <location>
        <begin position="403"/>
        <end position="446"/>
    </location>
</feature>
<keyword evidence="6" id="KW-0833">Ubl conjugation pathway</keyword>
<protein>
    <recommendedName>
        <fullName evidence="2">RING-type E3 ubiquitin transferase</fullName>
        <ecNumber evidence="2">2.3.2.27</ecNumber>
    </recommendedName>
</protein>
<dbReference type="Proteomes" id="UP001295684">
    <property type="component" value="Unassembled WGS sequence"/>
</dbReference>
<keyword evidence="9" id="KW-0175">Coiled coil</keyword>
<keyword evidence="5 8" id="KW-0863">Zinc-finger</keyword>
<dbReference type="SUPFAM" id="SSF57850">
    <property type="entry name" value="RING/U-box"/>
    <property type="match status" value="1"/>
</dbReference>
<keyword evidence="4" id="KW-0479">Metal-binding</keyword>
<evidence type="ECO:0000256" key="5">
    <source>
        <dbReference type="ARBA" id="ARBA00022771"/>
    </source>
</evidence>
<keyword evidence="3" id="KW-0808">Transferase</keyword>
<evidence type="ECO:0000313" key="13">
    <source>
        <dbReference type="EMBL" id="CAI2364456.1"/>
    </source>
</evidence>
<feature type="compositionally biased region" description="Basic and acidic residues" evidence="10">
    <location>
        <begin position="369"/>
        <end position="383"/>
    </location>
</feature>
<dbReference type="PANTHER" id="PTHR22937">
    <property type="entry name" value="E3 UBIQUITIN-PROTEIN LIGASE RNF165"/>
    <property type="match status" value="1"/>
</dbReference>
<dbReference type="GO" id="GO:0008270">
    <property type="term" value="F:zinc ion binding"/>
    <property type="evidence" value="ECO:0007669"/>
    <property type="project" value="UniProtKB-KW"/>
</dbReference>
<evidence type="ECO:0000256" key="6">
    <source>
        <dbReference type="ARBA" id="ARBA00022786"/>
    </source>
</evidence>
<accession>A0AAD1XB44</accession>
<dbReference type="Gene3D" id="3.30.40.10">
    <property type="entry name" value="Zinc/RING finger domain, C3HC4 (zinc finger)"/>
    <property type="match status" value="1"/>
</dbReference>
<keyword evidence="14" id="KW-1185">Reference proteome</keyword>
<name>A0AAD1XB44_EUPCR</name>
<dbReference type="PROSITE" id="PS50089">
    <property type="entry name" value="ZF_RING_2"/>
    <property type="match status" value="1"/>
</dbReference>
<feature type="transmembrane region" description="Helical" evidence="11">
    <location>
        <begin position="108"/>
        <end position="129"/>
    </location>
</feature>
<proteinExistence type="predicted"/>
<dbReference type="AlphaFoldDB" id="A0AAD1XB44"/>
<evidence type="ECO:0000256" key="11">
    <source>
        <dbReference type="SAM" id="Phobius"/>
    </source>
</evidence>
<evidence type="ECO:0000256" key="8">
    <source>
        <dbReference type="PROSITE-ProRule" id="PRU00175"/>
    </source>
</evidence>
<feature type="compositionally biased region" description="Basic and acidic residues" evidence="10">
    <location>
        <begin position="346"/>
        <end position="358"/>
    </location>
</feature>
<evidence type="ECO:0000256" key="2">
    <source>
        <dbReference type="ARBA" id="ARBA00012483"/>
    </source>
</evidence>
<dbReference type="CDD" id="cd16448">
    <property type="entry name" value="RING-H2"/>
    <property type="match status" value="1"/>
</dbReference>
<dbReference type="EMBL" id="CAMPGE010005609">
    <property type="protein sequence ID" value="CAI2364456.1"/>
    <property type="molecule type" value="Genomic_DNA"/>
</dbReference>
<evidence type="ECO:0000256" key="9">
    <source>
        <dbReference type="SAM" id="Coils"/>
    </source>
</evidence>
<evidence type="ECO:0000256" key="1">
    <source>
        <dbReference type="ARBA" id="ARBA00000900"/>
    </source>
</evidence>
<keyword evidence="11" id="KW-1133">Transmembrane helix</keyword>
<comment type="caution">
    <text evidence="13">The sequence shown here is derived from an EMBL/GenBank/DDBJ whole genome shotgun (WGS) entry which is preliminary data.</text>
</comment>
<dbReference type="Pfam" id="PF13639">
    <property type="entry name" value="zf-RING_2"/>
    <property type="match status" value="1"/>
</dbReference>
<evidence type="ECO:0000256" key="4">
    <source>
        <dbReference type="ARBA" id="ARBA00022723"/>
    </source>
</evidence>
<feature type="coiled-coil region" evidence="9">
    <location>
        <begin position="479"/>
        <end position="506"/>
    </location>
</feature>
<evidence type="ECO:0000256" key="10">
    <source>
        <dbReference type="SAM" id="MobiDB-lite"/>
    </source>
</evidence>
<dbReference type="InterPro" id="IPR001841">
    <property type="entry name" value="Znf_RING"/>
</dbReference>
<dbReference type="GO" id="GO:0061630">
    <property type="term" value="F:ubiquitin protein ligase activity"/>
    <property type="evidence" value="ECO:0007669"/>
    <property type="project" value="UniProtKB-EC"/>
</dbReference>
<keyword evidence="7" id="KW-0862">Zinc</keyword>
<evidence type="ECO:0000256" key="3">
    <source>
        <dbReference type="ARBA" id="ARBA00022679"/>
    </source>
</evidence>
<sequence>MALECVIINTGVFIIEYIHSTMFILLVLTNPLISIIYLGRHILDPHLFLMWVFFSCTLHIFSYIIYITRPVNSHPNAIRRCIRYLLPTKIWRVLLCRNLYKKMEKYSILTHIFHMIGMVVFSLIFGIYIKPEVDSKYGKDDPALKGMLTYCLTSSIILALDIFVMEIMVALSMLPVLPISFCIYCCACCCCPRIKQAMNRIPGQQRSEEDIDFLFHFRNGMSWQQLLLYIYKNNKIIFKKVNFREYFADKDSEFHLTPTACTPDLKKQRERCESFLTGDATRKNSEINLMGRDDSSICGSPDNSFTPIRPYDSKLRAFMRDIEDEFKFSEEDINYTLSLKKCKDEVPRAESPPKRLEDNSVSGDSDGWDLSKEPRKSTKEPVRRKSIIKGRPSIKKIDRGILCTICQDDLEENDVVLQLDCGKTHLLHFGCLKEWLSFKFECPTCRTNLLTLYKDKVKEEALRNKEISDEDRHLYAEDLIPLKNARDRLLAEIEEMENAQKVAINSSLKK</sequence>
<reference evidence="13" key="1">
    <citation type="submission" date="2023-07" db="EMBL/GenBank/DDBJ databases">
        <authorList>
            <consortium name="AG Swart"/>
            <person name="Singh M."/>
            <person name="Singh A."/>
            <person name="Seah K."/>
            <person name="Emmerich C."/>
        </authorList>
    </citation>
    <scope>NUCLEOTIDE SEQUENCE</scope>
    <source>
        <strain evidence="13">DP1</strain>
    </source>
</reference>
<feature type="region of interest" description="Disordered" evidence="10">
    <location>
        <begin position="346"/>
        <end position="384"/>
    </location>
</feature>
<dbReference type="PANTHER" id="PTHR22937:SF65">
    <property type="entry name" value="E3 UBIQUITIN-PROTEIN LIGASE ARK2C"/>
    <property type="match status" value="1"/>
</dbReference>
<keyword evidence="11" id="KW-0812">Transmembrane</keyword>
<dbReference type="InterPro" id="IPR045191">
    <property type="entry name" value="MBR1/2-like"/>
</dbReference>
<evidence type="ECO:0000313" key="14">
    <source>
        <dbReference type="Proteomes" id="UP001295684"/>
    </source>
</evidence>
<dbReference type="EC" id="2.3.2.27" evidence="2"/>
<feature type="transmembrane region" description="Helical" evidence="11">
    <location>
        <begin position="46"/>
        <end position="66"/>
    </location>
</feature>
<evidence type="ECO:0000259" key="12">
    <source>
        <dbReference type="PROSITE" id="PS50089"/>
    </source>
</evidence>
<organism evidence="13 14">
    <name type="scientific">Euplotes crassus</name>
    <dbReference type="NCBI Taxonomy" id="5936"/>
    <lineage>
        <taxon>Eukaryota</taxon>
        <taxon>Sar</taxon>
        <taxon>Alveolata</taxon>
        <taxon>Ciliophora</taxon>
        <taxon>Intramacronucleata</taxon>
        <taxon>Spirotrichea</taxon>
        <taxon>Hypotrichia</taxon>
        <taxon>Euplotida</taxon>
        <taxon>Euplotidae</taxon>
        <taxon>Moneuplotes</taxon>
    </lineage>
</organism>
<gene>
    <name evidence="13" type="ORF">ECRASSUSDP1_LOCUS5799</name>
</gene>
<feature type="transmembrane region" description="Helical" evidence="11">
    <location>
        <begin position="17"/>
        <end position="39"/>
    </location>
</feature>
<evidence type="ECO:0000256" key="7">
    <source>
        <dbReference type="ARBA" id="ARBA00022833"/>
    </source>
</evidence>
<dbReference type="InterPro" id="IPR013083">
    <property type="entry name" value="Znf_RING/FYVE/PHD"/>
</dbReference>